<comment type="similarity">
    <text evidence="2 12">Belongs to the tRNA nucleotidyltransferase/poly(A) polymerase family.</text>
</comment>
<dbReference type="OrthoDB" id="9805698at2"/>
<dbReference type="Pfam" id="PF12627">
    <property type="entry name" value="PolyA_pol_RNAbd"/>
    <property type="match status" value="1"/>
</dbReference>
<dbReference type="PANTHER" id="PTHR47788">
    <property type="entry name" value="POLYA POLYMERASE"/>
    <property type="match status" value="1"/>
</dbReference>
<proteinExistence type="inferred from homology"/>
<keyword evidence="9" id="KW-0460">Magnesium</keyword>
<keyword evidence="7" id="KW-0479">Metal-binding</keyword>
<evidence type="ECO:0000256" key="12">
    <source>
        <dbReference type="RuleBase" id="RU003953"/>
    </source>
</evidence>
<dbReference type="Gene3D" id="3.10.580.10">
    <property type="entry name" value="CBS-domain"/>
    <property type="match status" value="1"/>
</dbReference>
<keyword evidence="3" id="KW-0820">tRNA-binding</keyword>
<evidence type="ECO:0000313" key="15">
    <source>
        <dbReference type="Proteomes" id="UP000032809"/>
    </source>
</evidence>
<evidence type="ECO:0000256" key="5">
    <source>
        <dbReference type="ARBA" id="ARBA00022694"/>
    </source>
</evidence>
<dbReference type="Proteomes" id="UP000032809">
    <property type="component" value="Chromosome I"/>
</dbReference>
<dbReference type="CDD" id="cd04595">
    <property type="entry name" value="CBS_pair_DHH_polyA_Pol_assoc"/>
    <property type="match status" value="1"/>
</dbReference>
<dbReference type="HOGENOM" id="CLU_015961_5_0_0"/>
<dbReference type="EC" id="2.7.7.72" evidence="14"/>
<feature type="domain" description="CBS" evidence="13">
    <location>
        <begin position="385"/>
        <end position="445"/>
    </location>
</feature>
<dbReference type="STRING" id="1006576.DTL3_0025"/>
<dbReference type="InterPro" id="IPR001667">
    <property type="entry name" value="DDH_dom"/>
</dbReference>
<organism evidence="14 15">
    <name type="scientific">Defluviitoga tunisiensis</name>
    <dbReference type="NCBI Taxonomy" id="1006576"/>
    <lineage>
        <taxon>Bacteria</taxon>
        <taxon>Thermotogati</taxon>
        <taxon>Thermotogota</taxon>
        <taxon>Thermotogae</taxon>
        <taxon>Petrotogales</taxon>
        <taxon>Petrotogaceae</taxon>
        <taxon>Defluviitoga</taxon>
    </lineage>
</organism>
<dbReference type="InterPro" id="IPR043519">
    <property type="entry name" value="NT_sf"/>
</dbReference>
<dbReference type="Pfam" id="PF01368">
    <property type="entry name" value="DHH"/>
    <property type="match status" value="1"/>
</dbReference>
<dbReference type="SUPFAM" id="SSF64182">
    <property type="entry name" value="DHH phosphoesterases"/>
    <property type="match status" value="1"/>
</dbReference>
<dbReference type="InterPro" id="IPR000644">
    <property type="entry name" value="CBS_dom"/>
</dbReference>
<dbReference type="RefSeq" id="WP_045086998.1">
    <property type="nucleotide sequence ID" value="NZ_LN824141.1"/>
</dbReference>
<evidence type="ECO:0000256" key="1">
    <source>
        <dbReference type="ARBA" id="ARBA00001946"/>
    </source>
</evidence>
<dbReference type="Gene3D" id="3.30.460.10">
    <property type="entry name" value="Beta Polymerase, domain 2"/>
    <property type="match status" value="1"/>
</dbReference>
<dbReference type="GO" id="GO:0008033">
    <property type="term" value="P:tRNA processing"/>
    <property type="evidence" value="ECO:0007669"/>
    <property type="project" value="UniProtKB-KW"/>
</dbReference>
<feature type="domain" description="CBS" evidence="13">
    <location>
        <begin position="323"/>
        <end position="381"/>
    </location>
</feature>
<evidence type="ECO:0000256" key="10">
    <source>
        <dbReference type="ARBA" id="ARBA00022884"/>
    </source>
</evidence>
<evidence type="ECO:0000256" key="9">
    <source>
        <dbReference type="ARBA" id="ARBA00022842"/>
    </source>
</evidence>
<protein>
    <submittedName>
        <fullName evidence="14">tRNA Nucleotidyltransferase</fullName>
        <ecNumber evidence="14">2.7.7.72</ecNumber>
    </submittedName>
</protein>
<dbReference type="InterPro" id="IPR032828">
    <property type="entry name" value="PolyA_RNA-bd"/>
</dbReference>
<evidence type="ECO:0000256" key="7">
    <source>
        <dbReference type="ARBA" id="ARBA00022723"/>
    </source>
</evidence>
<dbReference type="SUPFAM" id="SSF54631">
    <property type="entry name" value="CBS-domain pair"/>
    <property type="match status" value="1"/>
</dbReference>
<dbReference type="SMART" id="SM00116">
    <property type="entry name" value="CBS"/>
    <property type="match status" value="2"/>
</dbReference>
<dbReference type="InterPro" id="IPR038763">
    <property type="entry name" value="DHH_sf"/>
</dbReference>
<reference evidence="15" key="1">
    <citation type="submission" date="2014-11" db="EMBL/GenBank/DDBJ databases">
        <authorList>
            <person name="Wibberg D."/>
        </authorList>
    </citation>
    <scope>NUCLEOTIDE SEQUENCE [LARGE SCALE GENOMIC DNA]</scope>
    <source>
        <strain evidence="15">L3</strain>
    </source>
</reference>
<keyword evidence="5" id="KW-0819">tRNA processing</keyword>
<evidence type="ECO:0000256" key="4">
    <source>
        <dbReference type="ARBA" id="ARBA00022679"/>
    </source>
</evidence>
<dbReference type="SUPFAM" id="SSF81301">
    <property type="entry name" value="Nucleotidyltransferase"/>
    <property type="match status" value="1"/>
</dbReference>
<comment type="cofactor">
    <cofactor evidence="1">
        <name>Mg(2+)</name>
        <dbReference type="ChEBI" id="CHEBI:18420"/>
    </cofactor>
</comment>
<evidence type="ECO:0000256" key="8">
    <source>
        <dbReference type="ARBA" id="ARBA00022741"/>
    </source>
</evidence>
<dbReference type="GO" id="GO:0000166">
    <property type="term" value="F:nucleotide binding"/>
    <property type="evidence" value="ECO:0007669"/>
    <property type="project" value="UniProtKB-KW"/>
</dbReference>
<dbReference type="CDD" id="cd05398">
    <property type="entry name" value="NT_ClassII-CCAase"/>
    <property type="match status" value="1"/>
</dbReference>
<evidence type="ECO:0000313" key="14">
    <source>
        <dbReference type="EMBL" id="CEP77359.1"/>
    </source>
</evidence>
<evidence type="ECO:0000256" key="6">
    <source>
        <dbReference type="ARBA" id="ARBA00022695"/>
    </source>
</evidence>
<dbReference type="GO" id="GO:0004810">
    <property type="term" value="F:CCA tRNA nucleotidyltransferase activity"/>
    <property type="evidence" value="ECO:0007669"/>
    <property type="project" value="UniProtKB-EC"/>
</dbReference>
<keyword evidence="10 12" id="KW-0694">RNA-binding</keyword>
<keyword evidence="8" id="KW-0547">Nucleotide-binding</keyword>
<dbReference type="SUPFAM" id="SSF81891">
    <property type="entry name" value="Poly A polymerase C-terminal region-like"/>
    <property type="match status" value="1"/>
</dbReference>
<keyword evidence="15" id="KW-1185">Reference proteome</keyword>
<dbReference type="EMBL" id="LN824141">
    <property type="protein sequence ID" value="CEP77359.1"/>
    <property type="molecule type" value="Genomic_DNA"/>
</dbReference>
<name>A0A0C7P017_DEFTU</name>
<dbReference type="InterPro" id="IPR002646">
    <property type="entry name" value="PolA_pol_head_dom"/>
</dbReference>
<dbReference type="PROSITE" id="PS51371">
    <property type="entry name" value="CBS"/>
    <property type="match status" value="2"/>
</dbReference>
<dbReference type="KEGG" id="dtn:DTL3_0025"/>
<dbReference type="InterPro" id="IPR052390">
    <property type="entry name" value="tRNA_nt/polyA_polymerase"/>
</dbReference>
<dbReference type="Pfam" id="PF00571">
    <property type="entry name" value="CBS"/>
    <property type="match status" value="2"/>
</dbReference>
<dbReference type="InterPro" id="IPR046342">
    <property type="entry name" value="CBS_dom_sf"/>
</dbReference>
<sequence>MKPKVLITTHKNPDFDAFAASIAASLLYQDSIIIIDSEPQQNLKEFLNIYDIPYKKSHEFEDEFEEQIKNKNFDKIVVVDTSDINRIPESIKFLIEEGLPVDIYDHHPELKEQNINGNNFSKPVGSSTTILVEILFEKGVPFSDTLKTLFLIAIHEDTGNFVYPTTSWEDHDIAARLIKTGARVEEIEEFVSLEMTQEQKILFDKLYNNIEEFYLDEICVNIAYAESEKFIGGLNIITHKLFETLTPDVLFVIVKIAKTIYIVARSKSNQIDLNKILTSFGGGGHKKAGAAKVKGQSPTKVINKIKSELKSSFIPVLKAKHIMSSPVRTILSNETVQRAYEIMYQTGHSGLPVIENNKLVGMVTKKDIEKAMNHGLKNAPVKSVMSTNLKVADVETSLSQIRRMMAEEDIGRIPIIKDGILVGIITRTDLVRASNGVFNFSVNPLLKEKYESQNLKKYMEEFLPPSILNLLRLLGDYGNEQNVNVYVVGGFVRDLLLAIKSKQQNDKNTKKFLFMDYDIDIVVEAEALTFGRYAAKQLNAKYVEHEKFHTCSLFYRISHKIIRIDIATARTEYYEEAGELPTVEFSTIKKDLARRDFTINAMAIKLNPESFGILLDFFNSRKDLDEKQIRILHPLSFIEDPTRVLRAIRFEQRFGFEIEPYTLNKLIEAVEGKYLEKVTGMRLREEFEKILNEPEPLKAIERMGNLNIISHLFEKTYYTPTLQKELEKLFQVIDFFNNNLKSYTKNVRIFHVVLYVLVQYTPVESLKRVVQRYGLPKDYISKLQQVNSLYEEINDLIKESFGKQYKDIFKPSFFYERCSSLDNEQLIFMATKIPDDILSYFYNYLKKLDELTLLISGKDLLKKGYKGKEIKIKLEEIKKKLLDDEIKPGEELSLI</sequence>
<evidence type="ECO:0000256" key="3">
    <source>
        <dbReference type="ARBA" id="ARBA00022555"/>
    </source>
</evidence>
<gene>
    <name evidence="14" type="primary">pcnB1</name>
    <name evidence="14" type="ORF">DTL3_0025</name>
</gene>
<dbReference type="Gene3D" id="1.10.110.30">
    <property type="match status" value="1"/>
</dbReference>
<dbReference type="Gene3D" id="3.90.1640.10">
    <property type="entry name" value="inorganic pyrophosphatase (n-terminal core)"/>
    <property type="match status" value="1"/>
</dbReference>
<evidence type="ECO:0000256" key="11">
    <source>
        <dbReference type="PROSITE-ProRule" id="PRU00703"/>
    </source>
</evidence>
<keyword evidence="6 14" id="KW-0548">Nucleotidyltransferase</keyword>
<dbReference type="AlphaFoldDB" id="A0A0C7P017"/>
<dbReference type="GO" id="GO:0046872">
    <property type="term" value="F:metal ion binding"/>
    <property type="evidence" value="ECO:0007669"/>
    <property type="project" value="UniProtKB-KW"/>
</dbReference>
<evidence type="ECO:0000256" key="2">
    <source>
        <dbReference type="ARBA" id="ARBA00007265"/>
    </source>
</evidence>
<dbReference type="Pfam" id="PF01743">
    <property type="entry name" value="PolyA_pol"/>
    <property type="match status" value="1"/>
</dbReference>
<dbReference type="PATRIC" id="fig|1006576.9.peg.22"/>
<dbReference type="Gene3D" id="3.10.310.30">
    <property type="match status" value="1"/>
</dbReference>
<accession>A0A0C7P017</accession>
<keyword evidence="11" id="KW-0129">CBS domain</keyword>
<dbReference type="PANTHER" id="PTHR47788:SF1">
    <property type="entry name" value="A-ADDING TRNA NUCLEOTIDYLTRANSFERASE"/>
    <property type="match status" value="1"/>
</dbReference>
<evidence type="ECO:0000259" key="13">
    <source>
        <dbReference type="PROSITE" id="PS51371"/>
    </source>
</evidence>
<dbReference type="Gene3D" id="1.20.58.1960">
    <property type="match status" value="1"/>
</dbReference>
<dbReference type="GO" id="GO:0000049">
    <property type="term" value="F:tRNA binding"/>
    <property type="evidence" value="ECO:0007669"/>
    <property type="project" value="UniProtKB-KW"/>
</dbReference>
<keyword evidence="4 12" id="KW-0808">Transferase</keyword>